<dbReference type="PANTHER" id="PTHR47043:SF1">
    <property type="entry name" value="UDP-N-ACETYLGLUCOSAMINE TRANSFERASE SUBUNIT ALG13"/>
    <property type="match status" value="1"/>
</dbReference>
<dbReference type="InterPro" id="IPR007235">
    <property type="entry name" value="Glyco_trans_28_C"/>
</dbReference>
<dbReference type="InterPro" id="IPR052474">
    <property type="entry name" value="UDP-GlcNAc_transferase"/>
</dbReference>
<dbReference type="AlphaFoldDB" id="A0A176WJQ5"/>
<dbReference type="GO" id="GO:0006488">
    <property type="term" value="P:dolichol-linked oligosaccharide biosynthetic process"/>
    <property type="evidence" value="ECO:0007669"/>
    <property type="project" value="TreeGrafter"/>
</dbReference>
<dbReference type="EMBL" id="LVLJ01000725">
    <property type="protein sequence ID" value="OAE32841.1"/>
    <property type="molecule type" value="Genomic_DNA"/>
</dbReference>
<dbReference type="SUPFAM" id="SSF53756">
    <property type="entry name" value="UDP-Glycosyltransferase/glycogen phosphorylase"/>
    <property type="match status" value="1"/>
</dbReference>
<dbReference type="GO" id="GO:0043541">
    <property type="term" value="C:UDP-N-acetylglucosamine transferase complex"/>
    <property type="evidence" value="ECO:0007669"/>
    <property type="project" value="TreeGrafter"/>
</dbReference>
<accession>A0A176WJQ5</accession>
<comment type="caution">
    <text evidence="2">The sequence shown here is derived from an EMBL/GenBank/DDBJ whole genome shotgun (WGS) entry which is preliminary data.</text>
</comment>
<dbReference type="Proteomes" id="UP000077202">
    <property type="component" value="Unassembled WGS sequence"/>
</dbReference>
<sequence>MKQNRMVFVTVGSTLFDALVEAVCKRECLLTLRKLGYTSLVIQLGKGKFVPDKSAGEAEDIEIEHFPYKPNLAEYLGKADLVISHAGSGSIFETLRAQRPLVVVVNTLLMDNHQSELADELAERKYLYTASPEKLVDTLRTMKLETLVPYPSSEPSALVKTLDQFLGFAPSIRSVSDHRSYSEVGLIP</sequence>
<organism evidence="2 3">
    <name type="scientific">Marchantia polymorpha subsp. ruderalis</name>
    <dbReference type="NCBI Taxonomy" id="1480154"/>
    <lineage>
        <taxon>Eukaryota</taxon>
        <taxon>Viridiplantae</taxon>
        <taxon>Streptophyta</taxon>
        <taxon>Embryophyta</taxon>
        <taxon>Marchantiophyta</taxon>
        <taxon>Marchantiopsida</taxon>
        <taxon>Marchantiidae</taxon>
        <taxon>Marchantiales</taxon>
        <taxon>Marchantiaceae</taxon>
        <taxon>Marchantia</taxon>
    </lineage>
</organism>
<feature type="domain" description="Glycosyl transferase family 28 C-terminal" evidence="1">
    <location>
        <begin position="6"/>
        <end position="155"/>
    </location>
</feature>
<reference evidence="2" key="1">
    <citation type="submission" date="2016-03" db="EMBL/GenBank/DDBJ databases">
        <title>Mechanisms controlling the formation of the plant cell surface in tip-growing cells are functionally conserved among land plants.</title>
        <authorList>
            <person name="Honkanen S."/>
            <person name="Jones V.A."/>
            <person name="Morieri G."/>
            <person name="Champion C."/>
            <person name="Hetherington A.J."/>
            <person name="Kelly S."/>
            <person name="Saint-Marcoux D."/>
            <person name="Proust H."/>
            <person name="Prescott H."/>
            <person name="Dolan L."/>
        </authorList>
    </citation>
    <scope>NUCLEOTIDE SEQUENCE [LARGE SCALE GENOMIC DNA]</scope>
    <source>
        <tissue evidence="2">Whole gametophyte</tissue>
    </source>
</reference>
<protein>
    <recommendedName>
        <fullName evidence="1">Glycosyl transferase family 28 C-terminal domain-containing protein</fullName>
    </recommendedName>
</protein>
<keyword evidence="3" id="KW-1185">Reference proteome</keyword>
<dbReference type="Pfam" id="PF04101">
    <property type="entry name" value="Glyco_tran_28_C"/>
    <property type="match status" value="1"/>
</dbReference>
<evidence type="ECO:0000313" key="2">
    <source>
        <dbReference type="EMBL" id="OAE32841.1"/>
    </source>
</evidence>
<gene>
    <name evidence="2" type="ORF">AXG93_1409s1080</name>
</gene>
<name>A0A176WJQ5_MARPO</name>
<dbReference type="PANTHER" id="PTHR47043">
    <property type="entry name" value="UDP-N-ACETYLGLUCOSAMINE TRANSFERASE SUBUNIT ALG13"/>
    <property type="match status" value="1"/>
</dbReference>
<dbReference type="GO" id="GO:0016758">
    <property type="term" value="F:hexosyltransferase activity"/>
    <property type="evidence" value="ECO:0007669"/>
    <property type="project" value="InterPro"/>
</dbReference>
<evidence type="ECO:0000313" key="3">
    <source>
        <dbReference type="Proteomes" id="UP000077202"/>
    </source>
</evidence>
<dbReference type="Gene3D" id="3.40.50.2000">
    <property type="entry name" value="Glycogen Phosphorylase B"/>
    <property type="match status" value="1"/>
</dbReference>
<evidence type="ECO:0000259" key="1">
    <source>
        <dbReference type="Pfam" id="PF04101"/>
    </source>
</evidence>
<proteinExistence type="predicted"/>